<keyword evidence="1" id="KW-0472">Membrane</keyword>
<organism evidence="2 3">
    <name type="scientific">Chionoecetes opilio</name>
    <name type="common">Atlantic snow crab</name>
    <name type="synonym">Cancer opilio</name>
    <dbReference type="NCBI Taxonomy" id="41210"/>
    <lineage>
        <taxon>Eukaryota</taxon>
        <taxon>Metazoa</taxon>
        <taxon>Ecdysozoa</taxon>
        <taxon>Arthropoda</taxon>
        <taxon>Crustacea</taxon>
        <taxon>Multicrustacea</taxon>
        <taxon>Malacostraca</taxon>
        <taxon>Eumalacostraca</taxon>
        <taxon>Eucarida</taxon>
        <taxon>Decapoda</taxon>
        <taxon>Pleocyemata</taxon>
        <taxon>Brachyura</taxon>
        <taxon>Eubrachyura</taxon>
        <taxon>Majoidea</taxon>
        <taxon>Majidae</taxon>
        <taxon>Chionoecetes</taxon>
    </lineage>
</organism>
<keyword evidence="3" id="KW-1185">Reference proteome</keyword>
<proteinExistence type="predicted"/>
<sequence>MPKYDAPYLKRPIVKKPPQQHLQPIMSKTEETSLDLGSRITFGNMPSYSSTTTHHRLLGLLTAHHCADATRPPVFLMFPAWGRAVQGQSARRGTTFMAALGILFIFFMFLFLGKDHTTIAYSNLGQTTATINFIHPSGRLTRVASTSFRRCGGPGPPVVALSLRKKHYNQPADCRSGYRLARQGEGRIERGETPLSKKRVLPSQKSLKSGHSGLLPSDVKTVAGTSSWSLLRRCVCNVKLSFMTHLLYDKDHVLCLNCGDSERSLKFLIAFGNSNA</sequence>
<name>A0A8J4YFC3_CHIOP</name>
<protein>
    <submittedName>
        <fullName evidence="2">Uncharacterized protein</fullName>
    </submittedName>
</protein>
<dbReference type="EMBL" id="JACEEZ010008559">
    <property type="protein sequence ID" value="KAG0723179.1"/>
    <property type="molecule type" value="Genomic_DNA"/>
</dbReference>
<reference evidence="2" key="1">
    <citation type="submission" date="2020-07" db="EMBL/GenBank/DDBJ databases">
        <title>The High-quality genome of the commercially important snow crab, Chionoecetes opilio.</title>
        <authorList>
            <person name="Jeong J.-H."/>
            <person name="Ryu S."/>
        </authorList>
    </citation>
    <scope>NUCLEOTIDE SEQUENCE</scope>
    <source>
        <strain evidence="2">MADBK_172401_WGS</strain>
        <tissue evidence="2">Digestive gland</tissue>
    </source>
</reference>
<dbReference type="Proteomes" id="UP000770661">
    <property type="component" value="Unassembled WGS sequence"/>
</dbReference>
<comment type="caution">
    <text evidence="2">The sequence shown here is derived from an EMBL/GenBank/DDBJ whole genome shotgun (WGS) entry which is preliminary data.</text>
</comment>
<accession>A0A8J4YFC3</accession>
<gene>
    <name evidence="2" type="ORF">GWK47_005645</name>
</gene>
<evidence type="ECO:0000313" key="2">
    <source>
        <dbReference type="EMBL" id="KAG0723179.1"/>
    </source>
</evidence>
<keyword evidence="1" id="KW-1133">Transmembrane helix</keyword>
<feature type="transmembrane region" description="Helical" evidence="1">
    <location>
        <begin position="93"/>
        <end position="113"/>
    </location>
</feature>
<evidence type="ECO:0000256" key="1">
    <source>
        <dbReference type="SAM" id="Phobius"/>
    </source>
</evidence>
<keyword evidence="1" id="KW-0812">Transmembrane</keyword>
<dbReference type="AlphaFoldDB" id="A0A8J4YFC3"/>
<evidence type="ECO:0000313" key="3">
    <source>
        <dbReference type="Proteomes" id="UP000770661"/>
    </source>
</evidence>